<dbReference type="CDD" id="cd09111">
    <property type="entry name" value="PLDc_ymdC_like_1"/>
    <property type="match status" value="1"/>
</dbReference>
<dbReference type="PROSITE" id="PS50035">
    <property type="entry name" value="PLD"/>
    <property type="match status" value="2"/>
</dbReference>
<feature type="domain" description="PLD phosphodiesterase" evidence="3">
    <location>
        <begin position="415"/>
        <end position="442"/>
    </location>
</feature>
<dbReference type="PANTHER" id="PTHR21248:SF12">
    <property type="entry name" value="CARDIOLIPIN SYNTHASE C"/>
    <property type="match status" value="1"/>
</dbReference>
<dbReference type="RefSeq" id="WP_061503917.1">
    <property type="nucleotide sequence ID" value="NZ_CP010951.1"/>
</dbReference>
<dbReference type="Proteomes" id="UP000070433">
    <property type="component" value="Chromosome"/>
</dbReference>
<keyword evidence="5" id="KW-1185">Reference proteome</keyword>
<feature type="signal peptide" evidence="2">
    <location>
        <begin position="1"/>
        <end position="23"/>
    </location>
</feature>
<name>A0A127K027_9BURK</name>
<proteinExistence type="predicted"/>
<keyword evidence="2" id="KW-0732">Signal</keyword>
<dbReference type="PANTHER" id="PTHR21248">
    <property type="entry name" value="CARDIOLIPIN SYNTHASE"/>
    <property type="match status" value="1"/>
</dbReference>
<dbReference type="AlphaFoldDB" id="A0A127K027"/>
<evidence type="ECO:0000313" key="4">
    <source>
        <dbReference type="EMBL" id="AMO25551.1"/>
    </source>
</evidence>
<gene>
    <name evidence="4" type="ORF">UC35_18040</name>
</gene>
<evidence type="ECO:0000256" key="1">
    <source>
        <dbReference type="SAM" id="MobiDB-lite"/>
    </source>
</evidence>
<reference evidence="4 5" key="1">
    <citation type="journal article" date="2014" name="Int. J. Syst. Evol. Microbiol.">
        <title>Ramlibacter solisilvae sp. nov., isolated from forest soil, and emended description of the genus Ramlibacter.</title>
        <authorList>
            <person name="Lee H.J."/>
            <person name="Lee S.H."/>
            <person name="Lee S.S."/>
            <person name="Lee J.S."/>
            <person name="Kim Y."/>
            <person name="Kim S.C."/>
            <person name="Jeon C.O."/>
        </authorList>
    </citation>
    <scope>NUCLEOTIDE SEQUENCE [LARGE SCALE GENOMIC DNA]</scope>
    <source>
        <strain evidence="4 5">5-10</strain>
    </source>
</reference>
<dbReference type="GO" id="GO:0032049">
    <property type="term" value="P:cardiolipin biosynthetic process"/>
    <property type="evidence" value="ECO:0007669"/>
    <property type="project" value="UniProtKB-ARBA"/>
</dbReference>
<dbReference type="GO" id="GO:0030572">
    <property type="term" value="F:phosphatidyltransferase activity"/>
    <property type="evidence" value="ECO:0007669"/>
    <property type="project" value="UniProtKB-ARBA"/>
</dbReference>
<sequence length="525" mass="56482">MGPKEVSIRAAAAMLAACLVACASLPSTVERTPTQAIADTGGTRLGRSIDPEVAAHPGRSAVHALSAGRDAFAARYALATAAERSIDVQYYIWHADTSGGLLAHALWQAAERGVRVRMLLDDNNTKGMDPALAALDAHPNIEVRLFNPFANRTWRLGDFAGDFARVNRRMHNKSFTVDNQLSVVGGRNVGDEYLGAETAVAFADLDVVVAGPAVREISGSFDRYWNSPSAYPAASLIPRTEDESRASVLAQWAQLQDSPKSVRYLDAVRQQQFVSQMLAGSVPFEWVPARMVVDDPAKVLNPPGRKEFEMAPRLTEALGRPERELLLVSPYFVPGEEFTAALVAMAQRGVKVSILTNSLAATDVAPVYAGYSKYREELLRGGVHLYELKPGANPPGGDKDRERGGMGGSSGGGSSGASLHAKTFAVDRARIFVGSFNLDPRSARLNTELGLVLESPALATQLARAFDEAVPREAYEVRLAGDGRSLEWIERTASGEVKYTSSPGAGLLRRMWIGVLAILPIESLL</sequence>
<evidence type="ECO:0000259" key="3">
    <source>
        <dbReference type="PROSITE" id="PS50035"/>
    </source>
</evidence>
<dbReference type="InterPro" id="IPR025202">
    <property type="entry name" value="PLD-like_dom"/>
</dbReference>
<dbReference type="EMBL" id="CP010951">
    <property type="protein sequence ID" value="AMO25551.1"/>
    <property type="molecule type" value="Genomic_DNA"/>
</dbReference>
<feature type="compositionally biased region" description="Gly residues" evidence="1">
    <location>
        <begin position="405"/>
        <end position="415"/>
    </location>
</feature>
<evidence type="ECO:0000256" key="2">
    <source>
        <dbReference type="SAM" id="SignalP"/>
    </source>
</evidence>
<feature type="domain" description="PLD phosphodiesterase" evidence="3">
    <location>
        <begin position="166"/>
        <end position="193"/>
    </location>
</feature>
<dbReference type="InterPro" id="IPR001736">
    <property type="entry name" value="PLipase_D/transphosphatidylase"/>
</dbReference>
<protein>
    <recommendedName>
        <fullName evidence="3">PLD phosphodiesterase domain-containing protein</fullName>
    </recommendedName>
</protein>
<dbReference type="CDD" id="cd09113">
    <property type="entry name" value="PLDc_ymdC_like_2"/>
    <property type="match status" value="1"/>
</dbReference>
<dbReference type="PATRIC" id="fig|94132.3.peg.3686"/>
<feature type="region of interest" description="Disordered" evidence="1">
    <location>
        <begin position="389"/>
        <end position="417"/>
    </location>
</feature>
<feature type="chain" id="PRO_5007449804" description="PLD phosphodiesterase domain-containing protein" evidence="2">
    <location>
        <begin position="24"/>
        <end position="525"/>
    </location>
</feature>
<evidence type="ECO:0000313" key="5">
    <source>
        <dbReference type="Proteomes" id="UP000070433"/>
    </source>
</evidence>
<dbReference type="OrthoDB" id="9814092at2"/>
<dbReference type="SUPFAM" id="SSF56024">
    <property type="entry name" value="Phospholipase D/nuclease"/>
    <property type="match status" value="2"/>
</dbReference>
<dbReference type="Pfam" id="PF13091">
    <property type="entry name" value="PLDc_2"/>
    <property type="match status" value="2"/>
</dbReference>
<dbReference type="Gene3D" id="3.30.870.10">
    <property type="entry name" value="Endonuclease Chain A"/>
    <property type="match status" value="2"/>
</dbReference>
<accession>A0A127K027</accession>
<organism evidence="4 5">
    <name type="scientific">Ramlibacter tataouinensis</name>
    <dbReference type="NCBI Taxonomy" id="94132"/>
    <lineage>
        <taxon>Bacteria</taxon>
        <taxon>Pseudomonadati</taxon>
        <taxon>Pseudomonadota</taxon>
        <taxon>Betaproteobacteria</taxon>
        <taxon>Burkholderiales</taxon>
        <taxon>Comamonadaceae</taxon>
        <taxon>Ramlibacter</taxon>
    </lineage>
</organism>
<dbReference type="SMART" id="SM00155">
    <property type="entry name" value="PLDc"/>
    <property type="match status" value="2"/>
</dbReference>